<evidence type="ECO:0000256" key="5">
    <source>
        <dbReference type="ARBA" id="ARBA00022970"/>
    </source>
</evidence>
<dbReference type="PANTHER" id="PTHR33228:SF76">
    <property type="entry name" value="PROTEIN GLUTAMINE DUMPER 7"/>
    <property type="match status" value="1"/>
</dbReference>
<proteinExistence type="inferred from homology"/>
<evidence type="ECO:0000256" key="6">
    <source>
        <dbReference type="ARBA" id="ARBA00022989"/>
    </source>
</evidence>
<evidence type="ECO:0000313" key="9">
    <source>
        <dbReference type="EMBL" id="KAL3813520.1"/>
    </source>
</evidence>
<organism evidence="9 10">
    <name type="scientific">Penstemon smallii</name>
    <dbReference type="NCBI Taxonomy" id="265156"/>
    <lineage>
        <taxon>Eukaryota</taxon>
        <taxon>Viridiplantae</taxon>
        <taxon>Streptophyta</taxon>
        <taxon>Embryophyta</taxon>
        <taxon>Tracheophyta</taxon>
        <taxon>Spermatophyta</taxon>
        <taxon>Magnoliopsida</taxon>
        <taxon>eudicotyledons</taxon>
        <taxon>Gunneridae</taxon>
        <taxon>Pentapetalae</taxon>
        <taxon>asterids</taxon>
        <taxon>lamiids</taxon>
        <taxon>Lamiales</taxon>
        <taxon>Plantaginaceae</taxon>
        <taxon>Cheloneae</taxon>
        <taxon>Penstemon</taxon>
    </lineage>
</organism>
<dbReference type="InterPro" id="IPR040359">
    <property type="entry name" value="GDU"/>
</dbReference>
<reference evidence="9 10" key="1">
    <citation type="submission" date="2024-12" db="EMBL/GenBank/DDBJ databases">
        <title>The unique morphological basis and parallel evolutionary history of personate flowers in Penstemon.</title>
        <authorList>
            <person name="Depatie T.H."/>
            <person name="Wessinger C.A."/>
        </authorList>
    </citation>
    <scope>NUCLEOTIDE SEQUENCE [LARGE SCALE GENOMIC DNA]</scope>
    <source>
        <strain evidence="9">WTNN_2</strain>
        <tissue evidence="9">Leaf</tissue>
    </source>
</reference>
<evidence type="ECO:0000256" key="1">
    <source>
        <dbReference type="ARBA" id="ARBA00004167"/>
    </source>
</evidence>
<protein>
    <recommendedName>
        <fullName evidence="11">Transmembrane protein</fullName>
    </recommendedName>
</protein>
<dbReference type="GO" id="GO:0080143">
    <property type="term" value="P:regulation of amino acid export"/>
    <property type="evidence" value="ECO:0007669"/>
    <property type="project" value="UniProtKB-ARBA"/>
</dbReference>
<accession>A0ABD3RKT0</accession>
<dbReference type="EMBL" id="JBJXBP010000008">
    <property type="protein sequence ID" value="KAL3813520.1"/>
    <property type="molecule type" value="Genomic_DNA"/>
</dbReference>
<dbReference type="GO" id="GO:0006865">
    <property type="term" value="P:amino acid transport"/>
    <property type="evidence" value="ECO:0007669"/>
    <property type="project" value="UniProtKB-KW"/>
</dbReference>
<keyword evidence="3" id="KW-0813">Transport</keyword>
<sequence>MNLSNTSHTIWKWNSPIPYLYGGLTIIFVLIVFALAILICTRQKDSSETTTTNTSHEIELRVVVKPLVVVVMAGDDMPKYLAKPSLE</sequence>
<gene>
    <name evidence="9" type="ORF">ACJIZ3_014788</name>
</gene>
<keyword evidence="5" id="KW-0029">Amino-acid transport</keyword>
<evidence type="ECO:0008006" key="11">
    <source>
        <dbReference type="Google" id="ProtNLM"/>
    </source>
</evidence>
<name>A0ABD3RKT0_9LAMI</name>
<keyword evidence="7 8" id="KW-0472">Membrane</keyword>
<evidence type="ECO:0000313" key="10">
    <source>
        <dbReference type="Proteomes" id="UP001634393"/>
    </source>
</evidence>
<dbReference type="AlphaFoldDB" id="A0ABD3RKT0"/>
<evidence type="ECO:0000256" key="2">
    <source>
        <dbReference type="ARBA" id="ARBA00009977"/>
    </source>
</evidence>
<comment type="caution">
    <text evidence="9">The sequence shown here is derived from an EMBL/GenBank/DDBJ whole genome shotgun (WGS) entry which is preliminary data.</text>
</comment>
<evidence type="ECO:0000256" key="3">
    <source>
        <dbReference type="ARBA" id="ARBA00022448"/>
    </source>
</evidence>
<keyword evidence="10" id="KW-1185">Reference proteome</keyword>
<dbReference type="GO" id="GO:0016020">
    <property type="term" value="C:membrane"/>
    <property type="evidence" value="ECO:0007669"/>
    <property type="project" value="UniProtKB-SubCell"/>
</dbReference>
<dbReference type="PANTHER" id="PTHR33228">
    <property type="entry name" value="PROTEIN GLUTAMINE DUMPER 4-RELATED"/>
    <property type="match status" value="1"/>
</dbReference>
<keyword evidence="6 8" id="KW-1133">Transmembrane helix</keyword>
<evidence type="ECO:0000256" key="8">
    <source>
        <dbReference type="SAM" id="Phobius"/>
    </source>
</evidence>
<keyword evidence="4 8" id="KW-0812">Transmembrane</keyword>
<dbReference type="Proteomes" id="UP001634393">
    <property type="component" value="Unassembled WGS sequence"/>
</dbReference>
<comment type="subcellular location">
    <subcellularLocation>
        <location evidence="1">Membrane</location>
        <topology evidence="1">Single-pass membrane protein</topology>
    </subcellularLocation>
</comment>
<evidence type="ECO:0000256" key="4">
    <source>
        <dbReference type="ARBA" id="ARBA00022692"/>
    </source>
</evidence>
<comment type="similarity">
    <text evidence="2">Belongs to the GLUTAMINE DUMPER 1 (TC 9.B.60) family.</text>
</comment>
<feature type="transmembrane region" description="Helical" evidence="8">
    <location>
        <begin position="20"/>
        <end position="40"/>
    </location>
</feature>
<evidence type="ECO:0000256" key="7">
    <source>
        <dbReference type="ARBA" id="ARBA00023136"/>
    </source>
</evidence>